<sequence length="252" mass="27530">MRSVTTLHSTRQELWERRTEWPLAGTAVLFLAAYAVDVLAQPGGAAAVAIHAVVTVSWGAFLVDYVVRLSLADNRGRWFFRHLFDLAIVVLPMLRPLRLLRLVTLIAVLQRVAGNAIRGRVVMYTVCGAILLVFVASLAVLEAERGLPEADIQSFGQAVWWSVTTITTVGYGDLTPVSTTGRVIAVFLMIGGISLVGSITATLASWIVQRVSDDDTEGRAVTTAHIDRLLGEINDLREDVRRLRAEARDTAP</sequence>
<comment type="subcellular location">
    <subcellularLocation>
        <location evidence="1">Membrane</location>
        <topology evidence="1">Multi-pass membrane protein</topology>
    </subcellularLocation>
</comment>
<protein>
    <submittedName>
        <fullName evidence="10">Ion transport 2 domain-containing protein</fullName>
    </submittedName>
</protein>
<evidence type="ECO:0000256" key="1">
    <source>
        <dbReference type="ARBA" id="ARBA00004141"/>
    </source>
</evidence>
<evidence type="ECO:0000256" key="3">
    <source>
        <dbReference type="ARBA" id="ARBA00022692"/>
    </source>
</evidence>
<keyword evidence="2" id="KW-0813">Transport</keyword>
<dbReference type="Gene3D" id="1.10.287.70">
    <property type="match status" value="1"/>
</dbReference>
<evidence type="ECO:0000313" key="11">
    <source>
        <dbReference type="Proteomes" id="UP000254291"/>
    </source>
</evidence>
<keyword evidence="6 8" id="KW-0472">Membrane</keyword>
<reference evidence="10 11" key="1">
    <citation type="submission" date="2018-06" db="EMBL/GenBank/DDBJ databases">
        <authorList>
            <consortium name="Pathogen Informatics"/>
            <person name="Doyle S."/>
        </authorList>
    </citation>
    <scope>NUCLEOTIDE SEQUENCE [LARGE SCALE GENOMIC DNA]</scope>
    <source>
        <strain evidence="10 11">NCTC10742</strain>
    </source>
</reference>
<feature type="domain" description="Potassium channel" evidence="9">
    <location>
        <begin position="131"/>
        <end position="208"/>
    </location>
</feature>
<dbReference type="RefSeq" id="WP_011892636.1">
    <property type="nucleotide sequence ID" value="NZ_JACKST010000097.1"/>
</dbReference>
<evidence type="ECO:0000259" key="9">
    <source>
        <dbReference type="Pfam" id="PF07885"/>
    </source>
</evidence>
<evidence type="ECO:0000256" key="6">
    <source>
        <dbReference type="ARBA" id="ARBA00023136"/>
    </source>
</evidence>
<dbReference type="GO" id="GO:0008076">
    <property type="term" value="C:voltage-gated potassium channel complex"/>
    <property type="evidence" value="ECO:0007669"/>
    <property type="project" value="InterPro"/>
</dbReference>
<dbReference type="InterPro" id="IPR027359">
    <property type="entry name" value="Volt_channel_dom_sf"/>
</dbReference>
<dbReference type="Gene3D" id="1.20.120.350">
    <property type="entry name" value="Voltage-gated potassium channels. Chain C"/>
    <property type="match status" value="1"/>
</dbReference>
<dbReference type="PANTHER" id="PTHR11537">
    <property type="entry name" value="VOLTAGE-GATED POTASSIUM CHANNEL"/>
    <property type="match status" value="1"/>
</dbReference>
<evidence type="ECO:0000256" key="8">
    <source>
        <dbReference type="SAM" id="Phobius"/>
    </source>
</evidence>
<dbReference type="PANTHER" id="PTHR11537:SF254">
    <property type="entry name" value="POTASSIUM VOLTAGE-GATED CHANNEL PROTEIN SHAB"/>
    <property type="match status" value="1"/>
</dbReference>
<feature type="transmembrane region" description="Helical" evidence="8">
    <location>
        <begin position="121"/>
        <end position="143"/>
    </location>
</feature>
<feature type="transmembrane region" description="Helical" evidence="8">
    <location>
        <begin position="155"/>
        <end position="172"/>
    </location>
</feature>
<evidence type="ECO:0000313" key="10">
    <source>
        <dbReference type="EMBL" id="STZ45455.1"/>
    </source>
</evidence>
<evidence type="ECO:0000256" key="4">
    <source>
        <dbReference type="ARBA" id="ARBA00022989"/>
    </source>
</evidence>
<feature type="transmembrane region" description="Helical" evidence="8">
    <location>
        <begin position="46"/>
        <end position="71"/>
    </location>
</feature>
<feature type="transmembrane region" description="Helical" evidence="8">
    <location>
        <begin position="21"/>
        <end position="40"/>
    </location>
</feature>
<dbReference type="EMBL" id="UGQM01000001">
    <property type="protein sequence ID" value="STZ45455.1"/>
    <property type="molecule type" value="Genomic_DNA"/>
</dbReference>
<gene>
    <name evidence="10" type="primary">kcsA</name>
    <name evidence="10" type="ORF">NCTC10742_04708</name>
</gene>
<accession>A0A378SSW8</accession>
<dbReference type="GO" id="GO:0005249">
    <property type="term" value="F:voltage-gated potassium channel activity"/>
    <property type="evidence" value="ECO:0007669"/>
    <property type="project" value="InterPro"/>
</dbReference>
<evidence type="ECO:0000256" key="5">
    <source>
        <dbReference type="ARBA" id="ARBA00023065"/>
    </source>
</evidence>
<dbReference type="OMA" id="ANIAAWF"/>
<evidence type="ECO:0000256" key="2">
    <source>
        <dbReference type="ARBA" id="ARBA00022448"/>
    </source>
</evidence>
<dbReference type="InterPro" id="IPR013099">
    <property type="entry name" value="K_chnl_dom"/>
</dbReference>
<keyword evidence="5" id="KW-0406">Ion transport</keyword>
<dbReference type="Proteomes" id="UP000254291">
    <property type="component" value="Unassembled WGS sequence"/>
</dbReference>
<feature type="transmembrane region" description="Helical" evidence="8">
    <location>
        <begin position="184"/>
        <end position="208"/>
    </location>
</feature>
<keyword evidence="4 8" id="KW-1133">Transmembrane helix</keyword>
<keyword evidence="3 8" id="KW-0812">Transmembrane</keyword>
<keyword evidence="7" id="KW-0407">Ion channel</keyword>
<evidence type="ECO:0000256" key="7">
    <source>
        <dbReference type="ARBA" id="ARBA00023303"/>
    </source>
</evidence>
<dbReference type="Pfam" id="PF07885">
    <property type="entry name" value="Ion_trans_2"/>
    <property type="match status" value="1"/>
</dbReference>
<name>A0A378SSW8_9MYCO</name>
<dbReference type="SUPFAM" id="SSF81324">
    <property type="entry name" value="Voltage-gated potassium channels"/>
    <property type="match status" value="1"/>
</dbReference>
<dbReference type="InterPro" id="IPR028325">
    <property type="entry name" value="VG_K_chnl"/>
</dbReference>
<dbReference type="AlphaFoldDB" id="A0A378SSW8"/>
<dbReference type="GO" id="GO:0001508">
    <property type="term" value="P:action potential"/>
    <property type="evidence" value="ECO:0007669"/>
    <property type="project" value="TreeGrafter"/>
</dbReference>
<proteinExistence type="predicted"/>
<organism evidence="10 11">
    <name type="scientific">Mycolicibacterium gilvum</name>
    <dbReference type="NCBI Taxonomy" id="1804"/>
    <lineage>
        <taxon>Bacteria</taxon>
        <taxon>Bacillati</taxon>
        <taxon>Actinomycetota</taxon>
        <taxon>Actinomycetes</taxon>
        <taxon>Mycobacteriales</taxon>
        <taxon>Mycobacteriaceae</taxon>
        <taxon>Mycolicibacterium</taxon>
    </lineage>
</organism>